<dbReference type="OrthoDB" id="822355at2"/>
<comment type="similarity">
    <text evidence="1">Belongs to the short-chain dehydrogenases/reductases (SDR) family.</text>
</comment>
<dbReference type="EMBL" id="VORB01000007">
    <property type="protein sequence ID" value="TXC78334.1"/>
    <property type="molecule type" value="Genomic_DNA"/>
</dbReference>
<dbReference type="PANTHER" id="PTHR44196">
    <property type="entry name" value="DEHYDROGENASE/REDUCTASE SDR FAMILY MEMBER 7B"/>
    <property type="match status" value="1"/>
</dbReference>
<dbReference type="GO" id="GO:0016491">
    <property type="term" value="F:oxidoreductase activity"/>
    <property type="evidence" value="ECO:0007669"/>
    <property type="project" value="UniProtKB-KW"/>
</dbReference>
<evidence type="ECO:0000256" key="2">
    <source>
        <dbReference type="ARBA" id="ARBA00023002"/>
    </source>
</evidence>
<accession>A0A5C6V0B4</accession>
<proteinExistence type="inferred from homology"/>
<keyword evidence="2" id="KW-0560">Oxidoreductase</keyword>
<dbReference type="AlphaFoldDB" id="A0A5C6V0B4"/>
<dbReference type="Gene3D" id="3.40.50.720">
    <property type="entry name" value="NAD(P)-binding Rossmann-like Domain"/>
    <property type="match status" value="1"/>
</dbReference>
<dbReference type="InterPro" id="IPR036291">
    <property type="entry name" value="NAD(P)-bd_dom_sf"/>
</dbReference>
<dbReference type="PRINTS" id="PR00081">
    <property type="entry name" value="GDHRDH"/>
</dbReference>
<comment type="caution">
    <text evidence="3">The sequence shown here is derived from an EMBL/GenBank/DDBJ whole genome shotgun (WGS) entry which is preliminary data.</text>
</comment>
<evidence type="ECO:0000313" key="4">
    <source>
        <dbReference type="Proteomes" id="UP000321168"/>
    </source>
</evidence>
<organism evidence="3 4">
    <name type="scientific">Luteibaculum oceani</name>
    <dbReference type="NCBI Taxonomy" id="1294296"/>
    <lineage>
        <taxon>Bacteria</taxon>
        <taxon>Pseudomonadati</taxon>
        <taxon>Bacteroidota</taxon>
        <taxon>Flavobacteriia</taxon>
        <taxon>Flavobacteriales</taxon>
        <taxon>Luteibaculaceae</taxon>
        <taxon>Luteibaculum</taxon>
    </lineage>
</organism>
<keyword evidence="4" id="KW-1185">Reference proteome</keyword>
<evidence type="ECO:0000256" key="1">
    <source>
        <dbReference type="ARBA" id="ARBA00006484"/>
    </source>
</evidence>
<protein>
    <submittedName>
        <fullName evidence="3">SDR family NAD(P)-dependent oxidoreductase</fullName>
    </submittedName>
</protein>
<dbReference type="PROSITE" id="PS00061">
    <property type="entry name" value="ADH_SHORT"/>
    <property type="match status" value="1"/>
</dbReference>
<gene>
    <name evidence="3" type="ORF">FRX97_08370</name>
</gene>
<name>A0A5C6V0B4_9FLAO</name>
<dbReference type="InterPro" id="IPR020904">
    <property type="entry name" value="Sc_DH/Rdtase_CS"/>
</dbReference>
<dbReference type="InterPro" id="IPR002347">
    <property type="entry name" value="SDR_fam"/>
</dbReference>
<dbReference type="RefSeq" id="WP_147014756.1">
    <property type="nucleotide sequence ID" value="NZ_VORB01000007.1"/>
</dbReference>
<sequence length="259" mass="29129">MKIKGKKIWITGASSGIGAALTKVLAADNQLLLLARSQEKLEQLSQMHPNQIQFELFDVSDAEAYLKTEGLIEKYFYPDLVFFNAGISQRAIAKEAKPEVFKAMMDVNYFGVINPFLAILHNKPENQQLQVVVTNSVAGKFGYWMRSGYAASKHALTGFFDTVALEEYQHGLRVTQVFPGRIDTPINQHALMADGKPSAGRYEGFTDAMKTEYVVRKIINATAAKKSHKVIAKLEWIPFVVYNLSKGLFFRLFSKRKPE</sequence>
<dbReference type="SUPFAM" id="SSF51735">
    <property type="entry name" value="NAD(P)-binding Rossmann-fold domains"/>
    <property type="match status" value="1"/>
</dbReference>
<dbReference type="GO" id="GO:0016020">
    <property type="term" value="C:membrane"/>
    <property type="evidence" value="ECO:0007669"/>
    <property type="project" value="TreeGrafter"/>
</dbReference>
<dbReference type="PANTHER" id="PTHR44196:SF1">
    <property type="entry name" value="DEHYDROGENASE_REDUCTASE SDR FAMILY MEMBER 7B"/>
    <property type="match status" value="1"/>
</dbReference>
<evidence type="ECO:0000313" key="3">
    <source>
        <dbReference type="EMBL" id="TXC78334.1"/>
    </source>
</evidence>
<dbReference type="Proteomes" id="UP000321168">
    <property type="component" value="Unassembled WGS sequence"/>
</dbReference>
<reference evidence="3 4" key="1">
    <citation type="submission" date="2019-08" db="EMBL/GenBank/DDBJ databases">
        <title>Genome of Luteibaculum oceani JCM 18817.</title>
        <authorList>
            <person name="Bowman J.P."/>
        </authorList>
    </citation>
    <scope>NUCLEOTIDE SEQUENCE [LARGE SCALE GENOMIC DNA]</scope>
    <source>
        <strain evidence="3 4">JCM 18817</strain>
    </source>
</reference>
<dbReference type="Pfam" id="PF00106">
    <property type="entry name" value="adh_short"/>
    <property type="match status" value="1"/>
</dbReference>